<evidence type="ECO:0000313" key="2">
    <source>
        <dbReference type="Proteomes" id="UP000030207"/>
    </source>
</evidence>
<proteinExistence type="predicted"/>
<sequence length="104" mass="12055">MKIDAAKAYFILNYLQQGGEVYYEGRTLVWLDERIVDEDEKHKWVIDGLAIKGKSYEGTEYFDNPDGGKVCYMGHDMSMSRFISFVNNMSPVEYNRIIRKLGGK</sequence>
<dbReference type="Proteomes" id="UP000030207">
    <property type="component" value="Segment"/>
</dbReference>
<accession>A0A0A0RNH6</accession>
<evidence type="ECO:0000313" key="1">
    <source>
        <dbReference type="EMBL" id="AIW03557.1"/>
    </source>
</evidence>
<dbReference type="EMBL" id="KM236246">
    <property type="protein sequence ID" value="AIW03557.1"/>
    <property type="molecule type" value="Genomic_DNA"/>
</dbReference>
<dbReference type="OrthoDB" id="24623at10239"/>
<protein>
    <submittedName>
        <fullName evidence="1">Uncharacterized protein</fullName>
    </submittedName>
</protein>
<dbReference type="GeneID" id="24608134"/>
<keyword evidence="2" id="KW-1185">Reference proteome</keyword>
<dbReference type="RefSeq" id="YP_009151722.1">
    <property type="nucleotide sequence ID" value="NC_027374.1"/>
</dbReference>
<dbReference type="KEGG" id="vg:24608134"/>
<organism evidence="1 2">
    <name type="scientific">Bacillus phage Moonbeam</name>
    <dbReference type="NCBI Taxonomy" id="1540091"/>
    <lineage>
        <taxon>Viruses</taxon>
        <taxon>Duplodnaviria</taxon>
        <taxon>Heunggongvirae</taxon>
        <taxon>Uroviricota</taxon>
        <taxon>Caudoviricetes</taxon>
        <taxon>Herelleviridae</taxon>
        <taxon>Bastillevirinae</taxon>
        <taxon>Moonbeamvirus</taxon>
        <taxon>Moonbeamvirus moonbeam</taxon>
    </lineage>
</organism>
<name>A0A0A0RNH6_9CAUD</name>
<gene>
    <name evidence="1" type="ORF">CPT_Moonbeam159</name>
</gene>
<reference evidence="1 2" key="1">
    <citation type="submission" date="2014-07" db="EMBL/GenBank/DDBJ databases">
        <title>Complete Genome of Bacillus megaterium Myophage Moonbeam.</title>
        <authorList>
            <person name="Cadungog J.N."/>
            <person name="Khatemi B.E."/>
            <person name="Hernandez A.C."/>
            <person name="Everett G.F.K."/>
        </authorList>
    </citation>
    <scope>NUCLEOTIDE SEQUENCE [LARGE SCALE GENOMIC DNA]</scope>
</reference>